<evidence type="ECO:0000256" key="1">
    <source>
        <dbReference type="SAM" id="Phobius"/>
    </source>
</evidence>
<dbReference type="Pfam" id="PF19830">
    <property type="entry name" value="DUF6311"/>
    <property type="match status" value="1"/>
</dbReference>
<feature type="transmembrane region" description="Helical" evidence="1">
    <location>
        <begin position="321"/>
        <end position="351"/>
    </location>
</feature>
<dbReference type="Proteomes" id="UP000787635">
    <property type="component" value="Unassembled WGS sequence"/>
</dbReference>
<proteinExistence type="predicted"/>
<feature type="transmembrane region" description="Helical" evidence="1">
    <location>
        <begin position="177"/>
        <end position="201"/>
    </location>
</feature>
<keyword evidence="5" id="KW-1185">Reference proteome</keyword>
<evidence type="ECO:0000259" key="2">
    <source>
        <dbReference type="Pfam" id="PF19830"/>
    </source>
</evidence>
<gene>
    <name evidence="4" type="ORF">HEQ75_14905</name>
</gene>
<feature type="transmembrane region" description="Helical" evidence="1">
    <location>
        <begin position="276"/>
        <end position="301"/>
    </location>
</feature>
<sequence length="486" mass="51328">MAQRYLIADAWRWPPTLALNLDTQQGGLNTVFADSIPLLVLALKALRGLLPEGFPQGFHGIGLFYGLAWVAQPLAAVWALRGAGETRLAPAIGIALAAAAMPAFIGRFGHAALDGHFLLLLGLGFYLRLVARPRPWLWLGAALLQPAALLIHPYLAAMTLALLGAVPATRLLRGEAFIGPALAVAAAFAAVVGVMAGFGYLGAAGDGGYGQFAMNLLSPLYPAGSLIWGLPWSPQVDATGHGGWEGYNWLGTGLLGALLAGLLLRPRFALRRLSRHAGLVLVLLALVALAVSFQVGFGSRIVLDLGPPPAVLEQFRASGRFFWPVGYALLLAAMVLLARVAPLLCLLAGLVQFVDAQPLRAALAEWAGARPAWTVEAAALRAELATAERLTLLPSWPCVDKPTGNETYALLLEVLALASERAVPASTMYVARWRTPPRCRDADLASAPLEPGELRLVLPAAQPALAPLMPDSATRCRAIGQLLACR</sequence>
<evidence type="ECO:0000313" key="4">
    <source>
        <dbReference type="EMBL" id="NKC32152.1"/>
    </source>
</evidence>
<comment type="caution">
    <text evidence="4">The sequence shown here is derived from an EMBL/GenBank/DDBJ whole genome shotgun (WGS) entry which is preliminary data.</text>
</comment>
<feature type="domain" description="DUF6311" evidence="2">
    <location>
        <begin position="3"/>
        <end position="356"/>
    </location>
</feature>
<name>A0ABX1E9G5_9PROT</name>
<dbReference type="InterPro" id="IPR046278">
    <property type="entry name" value="DUF6311"/>
</dbReference>
<keyword evidence="1" id="KW-0812">Transmembrane</keyword>
<evidence type="ECO:0000259" key="3">
    <source>
        <dbReference type="Pfam" id="PF25853"/>
    </source>
</evidence>
<reference evidence="4 5" key="1">
    <citation type="submission" date="2020-03" db="EMBL/GenBank/DDBJ databases">
        <title>Roseomonas selenitidurans sp. nov. isolated from urban soil.</title>
        <authorList>
            <person name="Liu H."/>
        </authorList>
    </citation>
    <scope>NUCLEOTIDE SEQUENCE [LARGE SCALE GENOMIC DNA]</scope>
    <source>
        <strain evidence="4 5">BU-1</strain>
    </source>
</reference>
<dbReference type="Pfam" id="PF25853">
    <property type="entry name" value="DUF6311_C"/>
    <property type="match status" value="1"/>
</dbReference>
<feature type="transmembrane region" description="Helical" evidence="1">
    <location>
        <begin position="87"/>
        <end position="105"/>
    </location>
</feature>
<protein>
    <submittedName>
        <fullName evidence="4">Uncharacterized protein</fullName>
    </submittedName>
</protein>
<evidence type="ECO:0000313" key="5">
    <source>
        <dbReference type="Proteomes" id="UP000787635"/>
    </source>
</evidence>
<feature type="domain" description="DUF6311" evidence="3">
    <location>
        <begin position="384"/>
        <end position="485"/>
    </location>
</feature>
<feature type="transmembrane region" description="Helical" evidence="1">
    <location>
        <begin position="136"/>
        <end position="157"/>
    </location>
</feature>
<feature type="transmembrane region" description="Helical" evidence="1">
    <location>
        <begin position="246"/>
        <end position="264"/>
    </location>
</feature>
<dbReference type="InterPro" id="IPR058671">
    <property type="entry name" value="DUF6311_C"/>
</dbReference>
<keyword evidence="1" id="KW-1133">Transmembrane helix</keyword>
<feature type="transmembrane region" description="Helical" evidence="1">
    <location>
        <begin position="58"/>
        <end position="80"/>
    </location>
</feature>
<keyword evidence="1" id="KW-0472">Membrane</keyword>
<dbReference type="RefSeq" id="WP_168031930.1">
    <property type="nucleotide sequence ID" value="NZ_JAAVNE010000023.1"/>
</dbReference>
<organism evidence="4 5">
    <name type="scientific">Falsiroseomonas selenitidurans</name>
    <dbReference type="NCBI Taxonomy" id="2716335"/>
    <lineage>
        <taxon>Bacteria</taxon>
        <taxon>Pseudomonadati</taxon>
        <taxon>Pseudomonadota</taxon>
        <taxon>Alphaproteobacteria</taxon>
        <taxon>Acetobacterales</taxon>
        <taxon>Roseomonadaceae</taxon>
        <taxon>Falsiroseomonas</taxon>
    </lineage>
</organism>
<feature type="transmembrane region" description="Helical" evidence="1">
    <location>
        <begin position="111"/>
        <end position="129"/>
    </location>
</feature>
<feature type="transmembrane region" description="Helical" evidence="1">
    <location>
        <begin position="213"/>
        <end position="234"/>
    </location>
</feature>
<dbReference type="EMBL" id="JAAVNE010000023">
    <property type="protein sequence ID" value="NKC32152.1"/>
    <property type="molecule type" value="Genomic_DNA"/>
</dbReference>
<accession>A0ABX1E9G5</accession>